<dbReference type="KEGG" id="ate:Athe_1027"/>
<dbReference type="AlphaFoldDB" id="B9MR24"/>
<organism evidence="3 4">
    <name type="scientific">Caldicellulosiruptor bescii (strain ATCC BAA-1888 / DSM 6725 / KCTC 15123 / Z-1320)</name>
    <name type="common">Anaerocellum thermophilum</name>
    <dbReference type="NCBI Taxonomy" id="521460"/>
    <lineage>
        <taxon>Bacteria</taxon>
        <taxon>Bacillati</taxon>
        <taxon>Bacillota</taxon>
        <taxon>Bacillota incertae sedis</taxon>
        <taxon>Caldicellulosiruptorales</taxon>
        <taxon>Caldicellulosiruptoraceae</taxon>
        <taxon>Caldicellulosiruptor</taxon>
    </lineage>
</organism>
<evidence type="ECO:0000313" key="3">
    <source>
        <dbReference type="EMBL" id="ACM60128.1"/>
    </source>
</evidence>
<reference evidence="4" key="1">
    <citation type="submission" date="2009-01" db="EMBL/GenBank/DDBJ databases">
        <title>Complete sequence of chromosome of Anaerocellum thermophilum DSM 6725.</title>
        <authorList>
            <person name="Lucas S."/>
            <person name="Copeland A."/>
            <person name="Lapidus A."/>
            <person name="Glavina del Rio T."/>
            <person name="Tice H."/>
            <person name="Bruce D."/>
            <person name="Goodwin L."/>
            <person name="Pitluck S."/>
            <person name="Sims D."/>
            <person name="Meincke L."/>
            <person name="Brettin T."/>
            <person name="Detter J.C."/>
            <person name="Han C."/>
            <person name="Larimer F."/>
            <person name="Land M."/>
            <person name="Hauser L."/>
            <person name="Kyrpides N."/>
            <person name="Ovchinnikova G."/>
            <person name="Kataeva I."/>
            <person name="Adams M.W.W."/>
        </authorList>
    </citation>
    <scope>NUCLEOTIDE SEQUENCE [LARGE SCALE GENOMIC DNA]</scope>
    <source>
        <strain evidence="4">ATCC BAA-1888 / DSM 6725 / Z-1320</strain>
    </source>
</reference>
<gene>
    <name evidence="3" type="ordered locus">Athe_1027</name>
</gene>
<evidence type="ECO:0000256" key="1">
    <source>
        <dbReference type="ARBA" id="ARBA00023125"/>
    </source>
</evidence>
<dbReference type="SMART" id="SM00530">
    <property type="entry name" value="HTH_XRE"/>
    <property type="match status" value="1"/>
</dbReference>
<dbReference type="Proteomes" id="UP000007723">
    <property type="component" value="Chromosome"/>
</dbReference>
<dbReference type="SUPFAM" id="SSF47413">
    <property type="entry name" value="lambda repressor-like DNA-binding domains"/>
    <property type="match status" value="1"/>
</dbReference>
<dbReference type="InterPro" id="IPR010982">
    <property type="entry name" value="Lambda_DNA-bd_dom_sf"/>
</dbReference>
<dbReference type="Pfam" id="PF01381">
    <property type="entry name" value="HTH_3"/>
    <property type="match status" value="1"/>
</dbReference>
<dbReference type="CDD" id="cd00093">
    <property type="entry name" value="HTH_XRE"/>
    <property type="match status" value="1"/>
</dbReference>
<name>B9MR24_CALBD</name>
<dbReference type="EMBL" id="CP001393">
    <property type="protein sequence ID" value="ACM60128.1"/>
    <property type="molecule type" value="Genomic_DNA"/>
</dbReference>
<dbReference type="eggNOG" id="COG1476">
    <property type="taxonomic scope" value="Bacteria"/>
</dbReference>
<dbReference type="PANTHER" id="PTHR46558">
    <property type="entry name" value="TRACRIPTIONAL REGULATORY PROTEIN-RELATED-RELATED"/>
    <property type="match status" value="1"/>
</dbReference>
<dbReference type="GO" id="GO:0003677">
    <property type="term" value="F:DNA binding"/>
    <property type="evidence" value="ECO:0007669"/>
    <property type="project" value="UniProtKB-KW"/>
</dbReference>
<evidence type="ECO:0000259" key="2">
    <source>
        <dbReference type="PROSITE" id="PS50943"/>
    </source>
</evidence>
<protein>
    <submittedName>
        <fullName evidence="3">Transcriptional regulator, XRE family</fullName>
    </submittedName>
</protein>
<dbReference type="Gene3D" id="1.10.260.40">
    <property type="entry name" value="lambda repressor-like DNA-binding domains"/>
    <property type="match status" value="1"/>
</dbReference>
<evidence type="ECO:0000313" key="4">
    <source>
        <dbReference type="Proteomes" id="UP000007723"/>
    </source>
</evidence>
<dbReference type="PANTHER" id="PTHR46558:SF11">
    <property type="entry name" value="HTH-TYPE TRANSCRIPTIONAL REGULATOR XRE"/>
    <property type="match status" value="1"/>
</dbReference>
<accession>B9MR24</accession>
<dbReference type="STRING" id="521460.Athe_1027"/>
<keyword evidence="1" id="KW-0238">DNA-binding</keyword>
<dbReference type="PROSITE" id="PS50943">
    <property type="entry name" value="HTH_CROC1"/>
    <property type="match status" value="1"/>
</dbReference>
<feature type="domain" description="HTH cro/C1-type" evidence="2">
    <location>
        <begin position="52"/>
        <end position="106"/>
    </location>
</feature>
<proteinExistence type="predicted"/>
<sequence length="321" mass="37732">MFHSSSKLIIMFQIIFVNKNVSFLLIECYNVLKRSIIEVIDLIEENIFAMRLKELREEANLTQNELAEKLGIGRATLSNYELGVRKPDIDTLQKIANYFNVSSDYLLGMTPIKKRDSLNSIEEIIKEKKVKELKNFFKHEENVKAYFEYIVSLFEPLLKAISIYEDEKIIVDSYQKVKANFFDLFMPILDMLKTLLKISYMKSFPFILDTYVFEDALSYLKDKKLKYFIFDIPTLINETHKIVKLFVEELSKKSKAISDNSYSLYNFFYENLTELQQKLLATTIWLYEYDVGLHSELDELKNLFLKNKNSKEGESNGSQNT</sequence>
<dbReference type="HOGENOM" id="CLU_1014447_0_0_9"/>
<dbReference type="InterPro" id="IPR001387">
    <property type="entry name" value="Cro/C1-type_HTH"/>
</dbReference>